<gene>
    <name evidence="1" type="ORF">MAMMFC1_01501</name>
</gene>
<dbReference type="Proteomes" id="UP000276437">
    <property type="component" value="Chromosome"/>
</dbReference>
<name>A0A348AIE0_9FIRM</name>
<dbReference type="KEGG" id="mana:MAMMFC1_01501"/>
<proteinExistence type="predicted"/>
<evidence type="ECO:0000313" key="2">
    <source>
        <dbReference type="Proteomes" id="UP000276437"/>
    </source>
</evidence>
<evidence type="ECO:0000313" key="1">
    <source>
        <dbReference type="EMBL" id="BBB90838.1"/>
    </source>
</evidence>
<protein>
    <submittedName>
        <fullName evidence="1">Uncharacterized protein</fullName>
    </submittedName>
</protein>
<dbReference type="EMBL" id="AP018449">
    <property type="protein sequence ID" value="BBB90838.1"/>
    <property type="molecule type" value="Genomic_DNA"/>
</dbReference>
<accession>A0A348AIE0</accession>
<sequence>MIFLSLFQKQQGYLLPPTERSMENEQVRFL</sequence>
<dbReference type="AlphaFoldDB" id="A0A348AIE0"/>
<reference evidence="1 2" key="1">
    <citation type="journal article" date="2018" name="Int. J. Syst. Evol. Microbiol.">
        <title>Methylomusa anaerophila gen. nov., sp. nov., an anaerobic methanol-utilizing bacterium isolated from a microbial fuel cell.</title>
        <authorList>
            <person name="Amano N."/>
            <person name="Yamamuro A."/>
            <person name="Miyahara M."/>
            <person name="Kouzuma A."/>
            <person name="Abe T."/>
            <person name="Watanabe K."/>
        </authorList>
    </citation>
    <scope>NUCLEOTIDE SEQUENCE [LARGE SCALE GENOMIC DNA]</scope>
    <source>
        <strain evidence="1 2">MMFC1</strain>
    </source>
</reference>
<organism evidence="1 2">
    <name type="scientific">Methylomusa anaerophila</name>
    <dbReference type="NCBI Taxonomy" id="1930071"/>
    <lineage>
        <taxon>Bacteria</taxon>
        <taxon>Bacillati</taxon>
        <taxon>Bacillota</taxon>
        <taxon>Negativicutes</taxon>
        <taxon>Selenomonadales</taxon>
        <taxon>Sporomusaceae</taxon>
        <taxon>Methylomusa</taxon>
    </lineage>
</organism>
<keyword evidence="2" id="KW-1185">Reference proteome</keyword>